<comment type="function">
    <text evidence="5 7">Essential cell division protein that forms a contractile ring structure (Z ring) at the future cell division site. The regulation of the ring assembly controls the timing and the location of cell division. One of the functions of the FtsZ ring is to recruit other cell division proteins to the septum to produce a new cell wall between the dividing cells. Binds GTP and shows GTPase activity.</text>
</comment>
<dbReference type="Gene3D" id="3.30.1330.20">
    <property type="entry name" value="Tubulin/FtsZ, C-terminal domain"/>
    <property type="match status" value="1"/>
</dbReference>
<dbReference type="InterPro" id="IPR018316">
    <property type="entry name" value="Tubulin/FtsZ_2-layer-sand-dom"/>
</dbReference>
<feature type="binding site" evidence="5">
    <location>
        <position position="146"/>
    </location>
    <ligand>
        <name>GTP</name>
        <dbReference type="ChEBI" id="CHEBI:37565"/>
    </ligand>
</feature>
<evidence type="ECO:0000259" key="10">
    <source>
        <dbReference type="SMART" id="SM00865"/>
    </source>
</evidence>
<dbReference type="GO" id="GO:0051258">
    <property type="term" value="P:protein polymerization"/>
    <property type="evidence" value="ECO:0007669"/>
    <property type="project" value="UniProtKB-UniRule"/>
</dbReference>
<keyword evidence="4 5" id="KW-0342">GTP-binding</keyword>
<sequence>MPIDFESTELTELTPRIAVMGVGGAGCNAVTNMIRAELQGVDFIVANTDAQSLTDSGAGNKIQLGAQITQGLGAGAQPKVGQAAAEESLDLIDQTLNGYHMAFITAGMGGGTGTGAAPVIARRAREKGVLTVGVVTKPFQFEGGRRMKIAESGIQELAAEVDTLIIIPNQNLFRVANERTTFAEAFAMADEVLHSGVRGITDLMVMPGLINLDFADVRTVMSEMGKAMMGTGEAEGETRAGEAAAAAISNPLLEEASLKGAKGVIINVTGGMDMTLYEVDEAVNMVREQADPDALIVFGSAFSQDLEGRLRVSVVATGIEGGNLAGLPTADRQSVRGASRPVSAPVTETPASTPSSAHVAEQAVAEGADAAPVAEPAVSVLAQPVADEESVAPVAEAPVAETAVTMDAPVENPPATPSETQPEAPSDPLDMTGDQGGDVADPVPVSAMDAETRQADTTVAAVDALEEKAIAARAEDLFVADAPMAPKASSAALGETPPGAEPLTRANAFDEAAYLSGTSESPSPAAQQQTAGTTPRASVEEPARPAAKRSFFQLMTAGLRGAQEGEDLPTVRQPAASNDTGARPAPAAAPARDQAGLGAVQADDRPAAPAGRGTEQLEIPSFLKRQQN</sequence>
<keyword evidence="12" id="KW-1185">Reference proteome</keyword>
<evidence type="ECO:0000256" key="2">
    <source>
        <dbReference type="ARBA" id="ARBA00022490"/>
    </source>
</evidence>
<dbReference type="InterPro" id="IPR008280">
    <property type="entry name" value="Tub_FtsZ_C"/>
</dbReference>
<dbReference type="NCBIfam" id="TIGR00065">
    <property type="entry name" value="ftsZ"/>
    <property type="match status" value="1"/>
</dbReference>
<dbReference type="CDD" id="cd02201">
    <property type="entry name" value="FtsZ_type1"/>
    <property type="match status" value="1"/>
</dbReference>
<evidence type="ECO:0000256" key="4">
    <source>
        <dbReference type="ARBA" id="ARBA00023134"/>
    </source>
</evidence>
<feature type="binding site" evidence="5">
    <location>
        <position position="142"/>
    </location>
    <ligand>
        <name>GTP</name>
        <dbReference type="ChEBI" id="CHEBI:37565"/>
    </ligand>
</feature>
<dbReference type="PANTHER" id="PTHR30314:SF3">
    <property type="entry name" value="MITOCHONDRIAL DIVISION PROTEIN FSZA"/>
    <property type="match status" value="1"/>
</dbReference>
<dbReference type="Proteomes" id="UP000271227">
    <property type="component" value="Unassembled WGS sequence"/>
</dbReference>
<dbReference type="PROSITE" id="PS01135">
    <property type="entry name" value="FTSZ_2"/>
    <property type="match status" value="1"/>
</dbReference>
<dbReference type="InterPro" id="IPR003008">
    <property type="entry name" value="Tubulin_FtsZ_GTPase"/>
</dbReference>
<gene>
    <name evidence="5" type="primary">ftsZ</name>
    <name evidence="11" type="ORF">BXY39_0500</name>
</gene>
<dbReference type="EMBL" id="REFR01000009">
    <property type="protein sequence ID" value="RMB12011.1"/>
    <property type="molecule type" value="Genomic_DNA"/>
</dbReference>
<dbReference type="InterPro" id="IPR000158">
    <property type="entry name" value="Cell_div_FtsZ"/>
</dbReference>
<protein>
    <recommendedName>
        <fullName evidence="5 6">Cell division protein FtsZ</fullName>
    </recommendedName>
</protein>
<comment type="subunit">
    <text evidence="5">Homodimer. Polymerizes to form a dynamic ring structure in a strictly GTP-dependent manner. Interacts directly with several other division proteins.</text>
</comment>
<feature type="domain" description="Tubulin/FtsZ 2-layer sandwich" evidence="10">
    <location>
        <begin position="210"/>
        <end position="328"/>
    </location>
</feature>
<feature type="region of interest" description="Disordered" evidence="8">
    <location>
        <begin position="516"/>
        <end position="545"/>
    </location>
</feature>
<dbReference type="GO" id="GO:0005525">
    <property type="term" value="F:GTP binding"/>
    <property type="evidence" value="ECO:0007669"/>
    <property type="project" value="UniProtKB-UniRule"/>
</dbReference>
<feature type="domain" description="Tubulin/FtsZ GTPase" evidence="9">
    <location>
        <begin position="16"/>
        <end position="208"/>
    </location>
</feature>
<keyword evidence="5 7" id="KW-0717">Septation</keyword>
<dbReference type="SUPFAM" id="SSF55307">
    <property type="entry name" value="Tubulin C-terminal domain-like"/>
    <property type="match status" value="1"/>
</dbReference>
<evidence type="ECO:0000256" key="1">
    <source>
        <dbReference type="ARBA" id="ARBA00009690"/>
    </source>
</evidence>
<dbReference type="InterPro" id="IPR045061">
    <property type="entry name" value="FtsZ/CetZ"/>
</dbReference>
<dbReference type="FunCoup" id="A0A3M0CR26">
    <property type="interactions" value="531"/>
</dbReference>
<dbReference type="Pfam" id="PF12327">
    <property type="entry name" value="FtsZ_C"/>
    <property type="match status" value="1"/>
</dbReference>
<accession>A0A3M0CR26</accession>
<comment type="similarity">
    <text evidence="1 5 7">Belongs to the FtsZ family.</text>
</comment>
<dbReference type="PROSITE" id="PS01134">
    <property type="entry name" value="FTSZ_1"/>
    <property type="match status" value="1"/>
</dbReference>
<keyword evidence="3 5" id="KW-0547">Nucleotide-binding</keyword>
<reference evidence="11 12" key="1">
    <citation type="submission" date="2018-10" db="EMBL/GenBank/DDBJ databases">
        <title>Genomic Encyclopedia of Archaeal and Bacterial Type Strains, Phase II (KMG-II): from individual species to whole genera.</title>
        <authorList>
            <person name="Goeker M."/>
        </authorList>
    </citation>
    <scope>NUCLEOTIDE SEQUENCE [LARGE SCALE GENOMIC DNA]</scope>
    <source>
        <strain evidence="11 12">DSM 25217</strain>
    </source>
</reference>
<dbReference type="SUPFAM" id="SSF52490">
    <property type="entry name" value="Tubulin nucleotide-binding domain-like"/>
    <property type="match status" value="1"/>
</dbReference>
<dbReference type="GO" id="GO:0003924">
    <property type="term" value="F:GTPase activity"/>
    <property type="evidence" value="ECO:0007669"/>
    <property type="project" value="UniProtKB-UniRule"/>
</dbReference>
<evidence type="ECO:0000256" key="7">
    <source>
        <dbReference type="RuleBase" id="RU000631"/>
    </source>
</evidence>
<dbReference type="InterPro" id="IPR036525">
    <property type="entry name" value="Tubulin/FtsZ_GTPase_sf"/>
</dbReference>
<feature type="binding site" evidence="5">
    <location>
        <position position="190"/>
    </location>
    <ligand>
        <name>GTP</name>
        <dbReference type="ChEBI" id="CHEBI:37565"/>
    </ligand>
</feature>
<feature type="region of interest" description="Disordered" evidence="8">
    <location>
        <begin position="327"/>
        <end position="357"/>
    </location>
</feature>
<name>A0A3M0CR26_9PROT</name>
<evidence type="ECO:0000256" key="3">
    <source>
        <dbReference type="ARBA" id="ARBA00022741"/>
    </source>
</evidence>
<feature type="region of interest" description="Disordered" evidence="8">
    <location>
        <begin position="408"/>
        <end position="437"/>
    </location>
</feature>
<feature type="compositionally biased region" description="Low complexity" evidence="8">
    <location>
        <begin position="582"/>
        <end position="592"/>
    </location>
</feature>
<dbReference type="PRINTS" id="PR00423">
    <property type="entry name" value="CELLDVISFTSZ"/>
</dbReference>
<dbReference type="PANTHER" id="PTHR30314">
    <property type="entry name" value="CELL DIVISION PROTEIN FTSZ-RELATED"/>
    <property type="match status" value="1"/>
</dbReference>
<dbReference type="FunFam" id="3.30.1330.20:FF:000011">
    <property type="entry name" value="Cell division protein FtsZ"/>
    <property type="match status" value="1"/>
</dbReference>
<feature type="binding site" evidence="5">
    <location>
        <begin position="111"/>
        <end position="113"/>
    </location>
    <ligand>
        <name>GTP</name>
        <dbReference type="ChEBI" id="CHEBI:37565"/>
    </ligand>
</feature>
<dbReference type="Gene3D" id="3.40.50.1440">
    <property type="entry name" value="Tubulin/FtsZ, GTPase domain"/>
    <property type="match status" value="1"/>
</dbReference>
<dbReference type="GO" id="GO:0043093">
    <property type="term" value="P:FtsZ-dependent cytokinesis"/>
    <property type="evidence" value="ECO:0007669"/>
    <property type="project" value="UniProtKB-UniRule"/>
</dbReference>
<dbReference type="SMART" id="SM00865">
    <property type="entry name" value="Tubulin_C"/>
    <property type="match status" value="1"/>
</dbReference>
<dbReference type="OrthoDB" id="9813375at2"/>
<evidence type="ECO:0000313" key="11">
    <source>
        <dbReference type="EMBL" id="RMB12011.1"/>
    </source>
</evidence>
<dbReference type="GO" id="GO:0032153">
    <property type="term" value="C:cell division site"/>
    <property type="evidence" value="ECO:0007669"/>
    <property type="project" value="UniProtKB-UniRule"/>
</dbReference>
<dbReference type="AlphaFoldDB" id="A0A3M0CR26"/>
<dbReference type="InterPro" id="IPR020805">
    <property type="entry name" value="Cell_div_FtsZ_CS"/>
</dbReference>
<feature type="binding site" evidence="5">
    <location>
        <begin position="24"/>
        <end position="28"/>
    </location>
    <ligand>
        <name>GTP</name>
        <dbReference type="ChEBI" id="CHEBI:37565"/>
    </ligand>
</feature>
<dbReference type="SMART" id="SM00864">
    <property type="entry name" value="Tubulin"/>
    <property type="match status" value="1"/>
</dbReference>
<organism evidence="11 12">
    <name type="scientific">Eilatimonas milleporae</name>
    <dbReference type="NCBI Taxonomy" id="911205"/>
    <lineage>
        <taxon>Bacteria</taxon>
        <taxon>Pseudomonadati</taxon>
        <taxon>Pseudomonadota</taxon>
        <taxon>Alphaproteobacteria</taxon>
        <taxon>Kordiimonadales</taxon>
        <taxon>Kordiimonadaceae</taxon>
        <taxon>Eilatimonas</taxon>
    </lineage>
</organism>
<dbReference type="Pfam" id="PF00091">
    <property type="entry name" value="Tubulin"/>
    <property type="match status" value="1"/>
</dbReference>
<dbReference type="InParanoid" id="A0A3M0CR26"/>
<dbReference type="HAMAP" id="MF_00909">
    <property type="entry name" value="FtsZ"/>
    <property type="match status" value="1"/>
</dbReference>
<proteinExistence type="inferred from homology"/>
<evidence type="ECO:0000256" key="6">
    <source>
        <dbReference type="NCBIfam" id="TIGR00065"/>
    </source>
</evidence>
<feature type="region of interest" description="Disordered" evidence="8">
    <location>
        <begin position="561"/>
        <end position="628"/>
    </location>
</feature>
<feature type="compositionally biased region" description="Polar residues" evidence="8">
    <location>
        <begin position="516"/>
        <end position="536"/>
    </location>
</feature>
<dbReference type="GO" id="GO:0000917">
    <property type="term" value="P:division septum assembly"/>
    <property type="evidence" value="ECO:0007669"/>
    <property type="project" value="UniProtKB-KW"/>
</dbReference>
<dbReference type="RefSeq" id="WP_121937230.1">
    <property type="nucleotide sequence ID" value="NZ_REFR01000009.1"/>
</dbReference>
<evidence type="ECO:0000256" key="8">
    <source>
        <dbReference type="SAM" id="MobiDB-lite"/>
    </source>
</evidence>
<dbReference type="InterPro" id="IPR024757">
    <property type="entry name" value="FtsZ_C"/>
</dbReference>
<evidence type="ECO:0000256" key="5">
    <source>
        <dbReference type="HAMAP-Rule" id="MF_00909"/>
    </source>
</evidence>
<evidence type="ECO:0000259" key="9">
    <source>
        <dbReference type="SMART" id="SM00864"/>
    </source>
</evidence>
<dbReference type="FunFam" id="3.40.50.1440:FF:000001">
    <property type="entry name" value="Cell division protein FtsZ"/>
    <property type="match status" value="1"/>
</dbReference>
<comment type="caution">
    <text evidence="11">The sequence shown here is derived from an EMBL/GenBank/DDBJ whole genome shotgun (WGS) entry which is preliminary data.</text>
</comment>
<keyword evidence="5 7" id="KW-0132">Cell division</keyword>
<dbReference type="InterPro" id="IPR037103">
    <property type="entry name" value="Tubulin/FtsZ-like_C"/>
</dbReference>
<evidence type="ECO:0000313" key="12">
    <source>
        <dbReference type="Proteomes" id="UP000271227"/>
    </source>
</evidence>
<keyword evidence="5 7" id="KW-0131">Cell cycle</keyword>
<dbReference type="GO" id="GO:0005737">
    <property type="term" value="C:cytoplasm"/>
    <property type="evidence" value="ECO:0007669"/>
    <property type="project" value="UniProtKB-SubCell"/>
</dbReference>
<comment type="subcellular location">
    <subcellularLocation>
        <location evidence="5">Cytoplasm</location>
    </subcellularLocation>
    <text evidence="5">Assembles at midcell at the inner surface of the cytoplasmic membrane.</text>
</comment>
<keyword evidence="2 5" id="KW-0963">Cytoplasm</keyword>